<name>A0ABQ6LW13_9GAMM</name>
<evidence type="ECO:0000313" key="1">
    <source>
        <dbReference type="EMBL" id="GMG86282.1"/>
    </source>
</evidence>
<gene>
    <name evidence="1" type="ORF">MNKW57_06030</name>
</gene>
<organism evidence="1 2">
    <name type="scientific">Biformimicrobium ophioploci</name>
    <dbReference type="NCBI Taxonomy" id="3036711"/>
    <lineage>
        <taxon>Bacteria</taxon>
        <taxon>Pseudomonadati</taxon>
        <taxon>Pseudomonadota</taxon>
        <taxon>Gammaproteobacteria</taxon>
        <taxon>Cellvibrionales</taxon>
        <taxon>Microbulbiferaceae</taxon>
        <taxon>Biformimicrobium</taxon>
    </lineage>
</organism>
<protein>
    <submittedName>
        <fullName evidence="1">Uncharacterized protein</fullName>
    </submittedName>
</protein>
<proteinExistence type="predicted"/>
<reference evidence="1 2" key="1">
    <citation type="submission" date="2023-04" db="EMBL/GenBank/DDBJ databases">
        <title>Marinobulbifer ophiurae gen. nov., sp. Nov., isolate from tissue of brittle star Ophioplocus japonicus.</title>
        <authorList>
            <person name="Kawano K."/>
            <person name="Sawayama S."/>
            <person name="Nakagawa S."/>
        </authorList>
    </citation>
    <scope>NUCLEOTIDE SEQUENCE [LARGE SCALE GENOMIC DNA]</scope>
    <source>
        <strain evidence="1 2">NKW57</strain>
    </source>
</reference>
<evidence type="ECO:0000313" key="2">
    <source>
        <dbReference type="Proteomes" id="UP001224392"/>
    </source>
</evidence>
<accession>A0ABQ6LW13</accession>
<comment type="caution">
    <text evidence="1">The sequence shown here is derived from an EMBL/GenBank/DDBJ whole genome shotgun (WGS) entry which is preliminary data.</text>
</comment>
<keyword evidence="2" id="KW-1185">Reference proteome</keyword>
<sequence>MTGALLLTSAVQAEAVPLQSDASFCAEVQRFIVGTDLDVKTTLFAPDTYESTFKESKAGARPLDSQQYVGYQHADGTASDYPVTVSCKMKTAERVRTAYADQPGVKVADDDRTCREWTELMVQGMYEKLEGQYAGQLRARDSIVVVEEDSTYIGPLWLRPFPYQAAVADGERLLLGSKSLHVEYRRFMPVPRSFMGTHYCHLIAPEYLQRLLLGQATALPKQD</sequence>
<dbReference type="Proteomes" id="UP001224392">
    <property type="component" value="Unassembled WGS sequence"/>
</dbReference>
<dbReference type="EMBL" id="BSYJ01000001">
    <property type="protein sequence ID" value="GMG86282.1"/>
    <property type="molecule type" value="Genomic_DNA"/>
</dbReference>